<dbReference type="InterPro" id="IPR037746">
    <property type="entry name" value="Dok-7"/>
</dbReference>
<feature type="region of interest" description="Disordered" evidence="1">
    <location>
        <begin position="652"/>
        <end position="675"/>
    </location>
</feature>
<evidence type="ECO:0000256" key="1">
    <source>
        <dbReference type="SAM" id="MobiDB-lite"/>
    </source>
</evidence>
<feature type="domain" description="IRS-type PTB" evidence="2">
    <location>
        <begin position="91"/>
        <end position="196"/>
    </location>
</feature>
<dbReference type="GO" id="GO:0007528">
    <property type="term" value="P:neuromuscular junction development"/>
    <property type="evidence" value="ECO:0007669"/>
    <property type="project" value="TreeGrafter"/>
</dbReference>
<feature type="compositionally biased region" description="Basic and acidic residues" evidence="1">
    <location>
        <begin position="1410"/>
        <end position="1422"/>
    </location>
</feature>
<dbReference type="Proteomes" id="UP000827092">
    <property type="component" value="Unassembled WGS sequence"/>
</dbReference>
<proteinExistence type="predicted"/>
<dbReference type="GO" id="GO:0019901">
    <property type="term" value="F:protein kinase binding"/>
    <property type="evidence" value="ECO:0007669"/>
    <property type="project" value="InterPro"/>
</dbReference>
<evidence type="ECO:0000313" key="3">
    <source>
        <dbReference type="EMBL" id="KAG8187580.1"/>
    </source>
</evidence>
<feature type="compositionally biased region" description="Low complexity" evidence="1">
    <location>
        <begin position="1012"/>
        <end position="1022"/>
    </location>
</feature>
<reference evidence="3 4" key="1">
    <citation type="journal article" date="2022" name="Nat. Ecol. Evol.">
        <title>A masculinizing supergene underlies an exaggerated male reproductive morph in a spider.</title>
        <authorList>
            <person name="Hendrickx F."/>
            <person name="De Corte Z."/>
            <person name="Sonet G."/>
            <person name="Van Belleghem S.M."/>
            <person name="Kostlbacher S."/>
            <person name="Vangestel C."/>
        </authorList>
    </citation>
    <scope>NUCLEOTIDE SEQUENCE [LARGE SCALE GENOMIC DNA]</scope>
    <source>
        <strain evidence="3">W744_W776</strain>
    </source>
</reference>
<comment type="caution">
    <text evidence="3">The sequence shown here is derived from an EMBL/GenBank/DDBJ whole genome shotgun (WGS) entry which is preliminary data.</text>
</comment>
<feature type="region of interest" description="Disordered" evidence="1">
    <location>
        <begin position="857"/>
        <end position="893"/>
    </location>
</feature>
<feature type="region of interest" description="Disordered" evidence="1">
    <location>
        <begin position="1294"/>
        <end position="1329"/>
    </location>
</feature>
<dbReference type="SMART" id="SM01244">
    <property type="entry name" value="IRS"/>
    <property type="match status" value="1"/>
</dbReference>
<feature type="region of interest" description="Disordered" evidence="1">
    <location>
        <begin position="1132"/>
        <end position="1169"/>
    </location>
</feature>
<feature type="compositionally biased region" description="Polar residues" evidence="1">
    <location>
        <begin position="355"/>
        <end position="374"/>
    </location>
</feature>
<evidence type="ECO:0000259" key="2">
    <source>
        <dbReference type="PROSITE" id="PS51064"/>
    </source>
</evidence>
<dbReference type="Gene3D" id="2.30.29.30">
    <property type="entry name" value="Pleckstrin-homology domain (PH domain)/Phosphotyrosine-binding domain (PTB)"/>
    <property type="match status" value="2"/>
</dbReference>
<dbReference type="PANTHER" id="PTHR21636">
    <property type="entry name" value="PROTEIN DOK-7"/>
    <property type="match status" value="1"/>
</dbReference>
<feature type="region of interest" description="Disordered" evidence="1">
    <location>
        <begin position="1064"/>
        <end position="1110"/>
    </location>
</feature>
<feature type="compositionally biased region" description="Basic and acidic residues" evidence="1">
    <location>
        <begin position="1391"/>
        <end position="1402"/>
    </location>
</feature>
<gene>
    <name evidence="3" type="ORF">JTE90_025914</name>
</gene>
<accession>A0AAV6UVT0</accession>
<organism evidence="3 4">
    <name type="scientific">Oedothorax gibbosus</name>
    <dbReference type="NCBI Taxonomy" id="931172"/>
    <lineage>
        <taxon>Eukaryota</taxon>
        <taxon>Metazoa</taxon>
        <taxon>Ecdysozoa</taxon>
        <taxon>Arthropoda</taxon>
        <taxon>Chelicerata</taxon>
        <taxon>Arachnida</taxon>
        <taxon>Araneae</taxon>
        <taxon>Araneomorphae</taxon>
        <taxon>Entelegynae</taxon>
        <taxon>Araneoidea</taxon>
        <taxon>Linyphiidae</taxon>
        <taxon>Erigoninae</taxon>
        <taxon>Oedothorax</taxon>
    </lineage>
</organism>
<feature type="compositionally biased region" description="Polar residues" evidence="1">
    <location>
        <begin position="199"/>
        <end position="215"/>
    </location>
</feature>
<feature type="compositionally biased region" description="Low complexity" evidence="1">
    <location>
        <begin position="381"/>
        <end position="409"/>
    </location>
</feature>
<dbReference type="EMBL" id="JAFNEN010000267">
    <property type="protein sequence ID" value="KAG8187580.1"/>
    <property type="molecule type" value="Genomic_DNA"/>
</dbReference>
<dbReference type="PANTHER" id="PTHR21636:SF2">
    <property type="entry name" value="PROTEIN DOK-7"/>
    <property type="match status" value="1"/>
</dbReference>
<feature type="region of interest" description="Disordered" evidence="1">
    <location>
        <begin position="1391"/>
        <end position="1422"/>
    </location>
</feature>
<evidence type="ECO:0000313" key="4">
    <source>
        <dbReference type="Proteomes" id="UP000827092"/>
    </source>
</evidence>
<dbReference type="Pfam" id="PF02174">
    <property type="entry name" value="IRS"/>
    <property type="match status" value="1"/>
</dbReference>
<feature type="compositionally biased region" description="Polar residues" evidence="1">
    <location>
        <begin position="1298"/>
        <end position="1307"/>
    </location>
</feature>
<dbReference type="PROSITE" id="PS51064">
    <property type="entry name" value="IRS_PTB"/>
    <property type="match status" value="1"/>
</dbReference>
<feature type="region of interest" description="Disordered" evidence="1">
    <location>
        <begin position="329"/>
        <end position="409"/>
    </location>
</feature>
<feature type="compositionally biased region" description="Low complexity" evidence="1">
    <location>
        <begin position="863"/>
        <end position="893"/>
    </location>
</feature>
<feature type="region of interest" description="Disordered" evidence="1">
    <location>
        <begin position="490"/>
        <end position="517"/>
    </location>
</feature>
<feature type="compositionally biased region" description="Low complexity" evidence="1">
    <location>
        <begin position="497"/>
        <end position="513"/>
    </location>
</feature>
<sequence length="1422" mass="152939">MGHRYYTLLQSLLYIPDCLHLQLYRDSKDRCKNGPTKASLSLEGFLGLETGFTLDKESNTMALICTEVVVVLAFDSRELLIQWQVKVRANLVEEHQFLVQIAYVPAKSKLASGPARLHLLDYMFCLTAGVPPKLLGIWPLRELRRFGVVDGKFCFEGGSRCGKGEGLHVLLTNQAKDLVQTFDMASRGRLPGKRKVSVRKNTSGAEGTTSRSSLAGSRPCSGAGPPEAEKLSTSGDTCSSESSTKPLLEGGSELGKGVRPCHFHYRWPSCIVPCGSTRGEGGAAEEGAKTIARSTVGGHGREGQMMWAVGHCQGCGVHYCRRNAGNKENTAPGPGEDPAGFTPQWTMDLGIVSPSADNTNVQTRTCSRNKTTKASPHDRSSLCSQSSQSSGTSTTSNTSSSSGSSMSEYSVPKNCLDSFYDRPKNIHHQSTPHTNRLSLIEDKDRLGPIREGAPCTCWKQQKTSDPASHELLLFGGGLLCSCWGAQRGPQGQDADMPSVSSSGSSNASPQTSPQKKQMPLMSVPILLPCTCGKVANTQFQNNYAVPRPGTPVKVIKEELADKKSDAGTSSIGDVQEAKIINKMDNANIPTDDKESNGNVVGGTATKIQPVQPAYFQQPPVCSCQRLLLCPGSLLPQFSQTTPTEAARRMLGRNSSEYGSVKAAPSASSSSDGDCSKRRLVNDHNLNCRCRQTPVVCPIPAPECCCGKIATLGMPFGARVGRKDNANHIYVNLKYLQETAAAAMTGQTVPGKLIPYYANLHFLQTLQLYENAEILDVRPSHMMPNPCPDGTIPEDSEAVTEAVPKRPKKRIETPSNNGVYEMMSFNQTAFSAASGGNYLLMQPGTSETRELTVADAGTSLPVPSQSSSSESCAASTSSASLPSSSSRESEVSAGSDTILPLRPFMPVLLPFHDHTCEVKGDSECDGSCKSTCGRKCGGECCRSPRSNSLGDIKVSLLRKGRSSSTDGRQEGADELSNCPHASSPKSTPRKHPLLTKLTLRSKEKSFSTDEITPPSSAPSSPDSLFLESIQKYPFHRSADCLQLNEEYRLSEEDLSQDPEVIMSQSMDKSGLARTSMSIKRSSSVPCKANPNNQQQSHSASSTDSGISTHLPPALGGQGAVFSHFIAYHGSLPRRHSGNAASRHPVPERKFSSGVGSKPPPTQPDPNATPDQSKMILISECKQCYQFVTSPDGVLVLDAKSMTSSSSSDMSDYIESLSLCSRSSSGSASSGGVGSGEYIRTDDLCNALMKIPTSCTSSLRPRSGKEYHSFDRVLIQEGCPYIPLTDCLQCSKPFEEGNPTHESSNNENVLLQPENGNNNFINNNKTNSPSYIGSPEKTTSQFTFPKDSSNKELNYLEVVSVGESEPTSPVVKQQGTVQYAVIDMVATTAARKLSTERAQLREGRSPTPTESSPKHSYIEDPDKK</sequence>
<feature type="region of interest" description="Disordered" evidence="1">
    <location>
        <begin position="951"/>
        <end position="1022"/>
    </location>
</feature>
<dbReference type="InterPro" id="IPR011993">
    <property type="entry name" value="PH-like_dom_sf"/>
</dbReference>
<dbReference type="InterPro" id="IPR002404">
    <property type="entry name" value="IRS_PTB"/>
</dbReference>
<feature type="compositionally biased region" description="Low complexity" evidence="1">
    <location>
        <begin position="1313"/>
        <end position="1325"/>
    </location>
</feature>
<name>A0AAV6UVT0_9ARAC</name>
<feature type="region of interest" description="Disordered" evidence="1">
    <location>
        <begin position="190"/>
        <end position="252"/>
    </location>
</feature>
<feature type="compositionally biased region" description="Low complexity" evidence="1">
    <location>
        <begin position="232"/>
        <end position="244"/>
    </location>
</feature>
<keyword evidence="4" id="KW-1185">Reference proteome</keyword>
<dbReference type="SUPFAM" id="SSF50729">
    <property type="entry name" value="PH domain-like"/>
    <property type="match status" value="1"/>
</dbReference>
<protein>
    <recommendedName>
        <fullName evidence="2">IRS-type PTB domain-containing protein</fullName>
    </recommendedName>
</protein>
<feature type="compositionally biased region" description="Polar residues" evidence="1">
    <location>
        <begin position="1064"/>
        <end position="1106"/>
    </location>
</feature>
<feature type="region of interest" description="Disordered" evidence="1">
    <location>
        <begin position="789"/>
        <end position="814"/>
    </location>
</feature>